<evidence type="ECO:0000313" key="1">
    <source>
        <dbReference type="EMBL" id="GMH55369.1"/>
    </source>
</evidence>
<reference evidence="1" key="1">
    <citation type="submission" date="2022-07" db="EMBL/GenBank/DDBJ databases">
        <title>Genome analysis of Parmales, a sister group of diatoms, reveals the evolutionary specialization of diatoms from phago-mixotrophs to photoautotrophs.</title>
        <authorList>
            <person name="Ban H."/>
            <person name="Sato S."/>
            <person name="Yoshikawa S."/>
            <person name="Kazumasa Y."/>
            <person name="Nakamura Y."/>
            <person name="Ichinomiya M."/>
            <person name="Saitoh K."/>
            <person name="Sato N."/>
            <person name="Blanc-Mathieu R."/>
            <person name="Endo H."/>
            <person name="Kuwata A."/>
            <person name="Ogata H."/>
        </authorList>
    </citation>
    <scope>NUCLEOTIDE SEQUENCE</scope>
</reference>
<comment type="caution">
    <text evidence="1">The sequence shown here is derived from an EMBL/GenBank/DDBJ whole genome shotgun (WGS) entry which is preliminary data.</text>
</comment>
<dbReference type="EMBL" id="BRXZ01002141">
    <property type="protein sequence ID" value="GMH55369.1"/>
    <property type="molecule type" value="Genomic_DNA"/>
</dbReference>
<sequence length="143" mass="15066">MDYTKVNAEALFSAKNIKSVAAILIPTSAPLLIANIRAQPLLCLTATVLSLVLMRMTINTQAQATSCKISFGKAKEKAAIENVTITSMSNRITRISMGACHLLGGVVYALRSFDGHSNLVSWSLVAGQAVVSGIWLSSGANGQ</sequence>
<proteinExistence type="predicted"/>
<keyword evidence="2" id="KW-1185">Reference proteome</keyword>
<organism evidence="1 2">
    <name type="scientific">Triparma retinervis</name>
    <dbReference type="NCBI Taxonomy" id="2557542"/>
    <lineage>
        <taxon>Eukaryota</taxon>
        <taxon>Sar</taxon>
        <taxon>Stramenopiles</taxon>
        <taxon>Ochrophyta</taxon>
        <taxon>Bolidophyceae</taxon>
        <taxon>Parmales</taxon>
        <taxon>Triparmaceae</taxon>
        <taxon>Triparma</taxon>
    </lineage>
</organism>
<dbReference type="AlphaFoldDB" id="A0A9W7DT68"/>
<gene>
    <name evidence="1" type="ORF">TrRE_jg971</name>
</gene>
<dbReference type="Proteomes" id="UP001165082">
    <property type="component" value="Unassembled WGS sequence"/>
</dbReference>
<protein>
    <submittedName>
        <fullName evidence="1">Uncharacterized protein</fullName>
    </submittedName>
</protein>
<name>A0A9W7DT68_9STRA</name>
<evidence type="ECO:0000313" key="2">
    <source>
        <dbReference type="Proteomes" id="UP001165082"/>
    </source>
</evidence>
<dbReference type="OrthoDB" id="191566at2759"/>
<accession>A0A9W7DT68</accession>